<dbReference type="GO" id="GO:0046872">
    <property type="term" value="F:metal ion binding"/>
    <property type="evidence" value="ECO:0007669"/>
    <property type="project" value="UniProtKB-UniRule"/>
</dbReference>
<keyword evidence="4 9" id="KW-0378">Hydrolase</keyword>
<evidence type="ECO:0000256" key="8">
    <source>
        <dbReference type="ARBA" id="ARBA00026100"/>
    </source>
</evidence>
<evidence type="ECO:0000256" key="1">
    <source>
        <dbReference type="ARBA" id="ARBA00006040"/>
    </source>
</evidence>
<dbReference type="InterPro" id="IPR034005">
    <property type="entry name" value="M3A_DCP"/>
</dbReference>
<evidence type="ECO:0000313" key="12">
    <source>
        <dbReference type="EMBL" id="ADE54966.1"/>
    </source>
</evidence>
<dbReference type="Proteomes" id="UP000000925">
    <property type="component" value="Chromosome"/>
</dbReference>
<organism evidence="12 13">
    <name type="scientific">Coraliomargarita akajimensis (strain DSM 45221 / IAM 15411 / JCM 23193 / KCTC 12865 / 04OKA010-24)</name>
    <dbReference type="NCBI Taxonomy" id="583355"/>
    <lineage>
        <taxon>Bacteria</taxon>
        <taxon>Pseudomonadati</taxon>
        <taxon>Verrucomicrobiota</taxon>
        <taxon>Opitutia</taxon>
        <taxon>Puniceicoccales</taxon>
        <taxon>Coraliomargaritaceae</taxon>
        <taxon>Coraliomargarita</taxon>
    </lineage>
</organism>
<dbReference type="InterPro" id="IPR001567">
    <property type="entry name" value="Pept_M3A_M3B_dom"/>
</dbReference>
<dbReference type="GO" id="GO:0004222">
    <property type="term" value="F:metalloendopeptidase activity"/>
    <property type="evidence" value="ECO:0007669"/>
    <property type="project" value="UniProtKB-EC"/>
</dbReference>
<gene>
    <name evidence="12" type="ordered locus">Caka_1948</name>
</gene>
<protein>
    <recommendedName>
        <fullName evidence="8">oligopeptidase A</fullName>
        <ecNumber evidence="8">3.4.24.70</ecNumber>
    </recommendedName>
</protein>
<evidence type="ECO:0000256" key="9">
    <source>
        <dbReference type="RuleBase" id="RU003435"/>
    </source>
</evidence>
<dbReference type="KEGG" id="caa:Caka_1948"/>
<dbReference type="SUPFAM" id="SSF55486">
    <property type="entry name" value="Metalloproteases ('zincins'), catalytic domain"/>
    <property type="match status" value="1"/>
</dbReference>
<evidence type="ECO:0000259" key="11">
    <source>
        <dbReference type="Pfam" id="PF19310"/>
    </source>
</evidence>
<evidence type="ECO:0000256" key="2">
    <source>
        <dbReference type="ARBA" id="ARBA00022670"/>
    </source>
</evidence>
<keyword evidence="6 9" id="KW-0482">Metalloprotease</keyword>
<proteinExistence type="inferred from homology"/>
<reference evidence="12 13" key="1">
    <citation type="journal article" date="2010" name="Stand. Genomic Sci.">
        <title>Complete genome sequence of Coraliomargarita akajimensis type strain (04OKA010-24).</title>
        <authorList>
            <person name="Mavromatis K."/>
            <person name="Abt B."/>
            <person name="Brambilla E."/>
            <person name="Lapidus A."/>
            <person name="Copeland A."/>
            <person name="Deshpande S."/>
            <person name="Nolan M."/>
            <person name="Lucas S."/>
            <person name="Tice H."/>
            <person name="Cheng J.F."/>
            <person name="Han C."/>
            <person name="Detter J.C."/>
            <person name="Woyke T."/>
            <person name="Goodwin L."/>
            <person name="Pitluck S."/>
            <person name="Held B."/>
            <person name="Brettin T."/>
            <person name="Tapia R."/>
            <person name="Ivanova N."/>
            <person name="Mikhailova N."/>
            <person name="Pati A."/>
            <person name="Liolios K."/>
            <person name="Chen A."/>
            <person name="Palaniappan K."/>
            <person name="Land M."/>
            <person name="Hauser L."/>
            <person name="Chang Y.J."/>
            <person name="Jeffries C.D."/>
            <person name="Rohde M."/>
            <person name="Goker M."/>
            <person name="Bristow J."/>
            <person name="Eisen J.A."/>
            <person name="Markowitz V."/>
            <person name="Hugenholtz P."/>
            <person name="Klenk H.P."/>
            <person name="Kyrpides N.C."/>
        </authorList>
    </citation>
    <scope>NUCLEOTIDE SEQUENCE [LARGE SCALE GENOMIC DNA]</scope>
    <source>
        <strain evidence="13">DSM 45221 / IAM 15411 / JCM 23193 / KCTC 12865</strain>
    </source>
</reference>
<feature type="domain" description="Peptidase M3A/M3B catalytic" evidence="10">
    <location>
        <begin position="227"/>
        <end position="695"/>
    </location>
</feature>
<evidence type="ECO:0000313" key="13">
    <source>
        <dbReference type="Proteomes" id="UP000000925"/>
    </source>
</evidence>
<keyword evidence="2 9" id="KW-0645">Protease</keyword>
<name>D5EKQ9_CORAD</name>
<dbReference type="GO" id="GO:0005829">
    <property type="term" value="C:cytosol"/>
    <property type="evidence" value="ECO:0007669"/>
    <property type="project" value="UniProtKB-ARBA"/>
</dbReference>
<evidence type="ECO:0000256" key="3">
    <source>
        <dbReference type="ARBA" id="ARBA00022723"/>
    </source>
</evidence>
<dbReference type="STRING" id="583355.Caka_1948"/>
<dbReference type="Gene3D" id="3.40.390.10">
    <property type="entry name" value="Collagenase (Catalytic Domain)"/>
    <property type="match status" value="1"/>
</dbReference>
<dbReference type="PANTHER" id="PTHR43660">
    <property type="entry name" value="DIPEPTIDYL CARBOXYPEPTIDASE"/>
    <property type="match status" value="1"/>
</dbReference>
<dbReference type="EC" id="3.4.24.70" evidence="8"/>
<keyword evidence="13" id="KW-1185">Reference proteome</keyword>
<dbReference type="InterPro" id="IPR045090">
    <property type="entry name" value="Pept_M3A_M3B"/>
</dbReference>
<evidence type="ECO:0000256" key="6">
    <source>
        <dbReference type="ARBA" id="ARBA00023049"/>
    </source>
</evidence>
<dbReference type="Gene3D" id="1.10.1370.10">
    <property type="entry name" value="Neurolysin, domain 3"/>
    <property type="match status" value="1"/>
</dbReference>
<dbReference type="InterPro" id="IPR024079">
    <property type="entry name" value="MetalloPept_cat_dom_sf"/>
</dbReference>
<dbReference type="PANTHER" id="PTHR43660:SF1">
    <property type="entry name" value="DIPEPTIDYL CARBOXYPEPTIDASE"/>
    <property type="match status" value="1"/>
</dbReference>
<dbReference type="eggNOG" id="COG0339">
    <property type="taxonomic scope" value="Bacteria"/>
</dbReference>
<comment type="cofactor">
    <cofactor evidence="9">
        <name>Zn(2+)</name>
        <dbReference type="ChEBI" id="CHEBI:29105"/>
    </cofactor>
    <text evidence="9">Binds 1 zinc ion.</text>
</comment>
<dbReference type="EMBL" id="CP001998">
    <property type="protein sequence ID" value="ADE54966.1"/>
    <property type="molecule type" value="Genomic_DNA"/>
</dbReference>
<dbReference type="InterPro" id="IPR024077">
    <property type="entry name" value="Neurolysin/TOP_dom2"/>
</dbReference>
<accession>D5EKQ9</accession>
<evidence type="ECO:0000259" key="10">
    <source>
        <dbReference type="Pfam" id="PF01432"/>
    </source>
</evidence>
<keyword evidence="5 9" id="KW-0862">Zinc</keyword>
<dbReference type="FunFam" id="3.40.390.10:FF:000009">
    <property type="entry name" value="Oligopeptidase A"/>
    <property type="match status" value="1"/>
</dbReference>
<evidence type="ECO:0000256" key="7">
    <source>
        <dbReference type="ARBA" id="ARBA00024603"/>
    </source>
</evidence>
<keyword evidence="3 9" id="KW-0479">Metal-binding</keyword>
<sequence length="700" mass="79277">MTMEHPFLADDFHIRWSSLTPESIENDITVALQDAKDTVDRVAARVQQDLDLSYENTIDALDKGLERLNRAWGLVSHLDSVNNSPALREAHNKMLPLVSEFYAGIPLNAALWKTLKAYGESDAVKALSPTKQRYVQETLADFREQGADLPEAQKERAGGIQKKLAELTQKYSENCLDATNAWDTVITEESELSGLPASALAAAKQSAEQKETNGWRFTLQAPSYIPVMTYADSDELRKAVWTAYAAIGREQTHNNQELVREILELRHEFAQLIGHKNFADHVTERRMAASGDAALHFGEAIYEKVQAQFIDEVNALRVFKAEQSGEPRGLLQPWEAAYWAEKQRQTSYDFDEEALRPYFPIDRVISGMYDIAEKLFGLRIKEQTAAYNDSASPANGEPSAPEVWHPEVKFYELFDAETNELLGAFYADWHPRESKRGGAWMNYLITGNRDRSKGERSPHLGLICGNLTPSIGDKPALLTHREVETIFHEFGHLLHHLCGEVEVKSLNGVNVAWDFVELPSQIMENWCWDRESLDLFARHYETGEPIPQELFDKMLAARNYMKASANVRQLSFGKMDLELHIHWPDSKKKDLDAFIDKTLEGYSAEYKTQPKSNVFNFSHLFSSPTGYAAGYYSYKWAEVLDADAFTRFQKEGILNATTGRAFRSMILAKGNSEDPAKLFKDFMGRAPDPDALLRRDGLLN</sequence>
<dbReference type="CDD" id="cd06456">
    <property type="entry name" value="M3A_DCP"/>
    <property type="match status" value="1"/>
</dbReference>
<dbReference type="Pfam" id="PF19310">
    <property type="entry name" value="TOP_N"/>
    <property type="match status" value="1"/>
</dbReference>
<evidence type="ECO:0000256" key="4">
    <source>
        <dbReference type="ARBA" id="ARBA00022801"/>
    </source>
</evidence>
<dbReference type="InterPro" id="IPR045666">
    <property type="entry name" value="OpdA_N"/>
</dbReference>
<evidence type="ECO:0000256" key="5">
    <source>
        <dbReference type="ARBA" id="ARBA00022833"/>
    </source>
</evidence>
<dbReference type="Pfam" id="PF01432">
    <property type="entry name" value="Peptidase_M3"/>
    <property type="match status" value="1"/>
</dbReference>
<comment type="similarity">
    <text evidence="1 9">Belongs to the peptidase M3 family.</text>
</comment>
<dbReference type="AlphaFoldDB" id="D5EKQ9"/>
<dbReference type="HOGENOM" id="CLU_001805_4_1_0"/>
<dbReference type="GO" id="GO:0006508">
    <property type="term" value="P:proteolysis"/>
    <property type="evidence" value="ECO:0007669"/>
    <property type="project" value="UniProtKB-KW"/>
</dbReference>
<comment type="catalytic activity">
    <reaction evidence="7">
        <text>Hydrolysis of oligopeptides, with broad specificity. Gly or Ala commonly occur as P1 or P1' residues, but more distant residues are also important, as is shown by the fact that Z-Gly-Pro-Gly-|-Gly-Pro-Ala is cleaved, but not Z-(Gly)(5).</text>
        <dbReference type="EC" id="3.4.24.70"/>
    </reaction>
</comment>
<feature type="domain" description="Oligopeptidase A N-terminal" evidence="11">
    <location>
        <begin position="44"/>
        <end position="153"/>
    </location>
</feature>
<dbReference type="Gene3D" id="1.10.1370.40">
    <property type="match status" value="1"/>
</dbReference>